<dbReference type="PROSITE" id="PS50011">
    <property type="entry name" value="PROTEIN_KINASE_DOM"/>
    <property type="match status" value="1"/>
</dbReference>
<dbReference type="SUPFAM" id="SSF56112">
    <property type="entry name" value="Protein kinase-like (PK-like)"/>
    <property type="match status" value="1"/>
</dbReference>
<comment type="catalytic activity">
    <reaction evidence="13">
        <text>L-seryl-[protein] + ATP = O-phospho-L-seryl-[protein] + ADP + H(+)</text>
        <dbReference type="Rhea" id="RHEA:17989"/>
        <dbReference type="Rhea" id="RHEA-COMP:9863"/>
        <dbReference type="Rhea" id="RHEA-COMP:11604"/>
        <dbReference type="ChEBI" id="CHEBI:15378"/>
        <dbReference type="ChEBI" id="CHEBI:29999"/>
        <dbReference type="ChEBI" id="CHEBI:30616"/>
        <dbReference type="ChEBI" id="CHEBI:83421"/>
        <dbReference type="ChEBI" id="CHEBI:456216"/>
        <dbReference type="EC" id="2.7.11.1"/>
    </reaction>
</comment>
<dbReference type="EC" id="2.7.11.1" evidence="2"/>
<evidence type="ECO:0000256" key="13">
    <source>
        <dbReference type="ARBA" id="ARBA00048679"/>
    </source>
</evidence>
<dbReference type="FunFam" id="3.30.200.20:FF:000147">
    <property type="entry name" value="probable serine/threonine protein kinase IREH1"/>
    <property type="match status" value="1"/>
</dbReference>
<dbReference type="Pfam" id="PF00069">
    <property type="entry name" value="Pkinase"/>
    <property type="match status" value="2"/>
</dbReference>
<dbReference type="SMART" id="SM00220">
    <property type="entry name" value="S_TKc"/>
    <property type="match status" value="1"/>
</dbReference>
<evidence type="ECO:0000256" key="11">
    <source>
        <dbReference type="ARBA" id="ARBA00022840"/>
    </source>
</evidence>
<keyword evidence="5" id="KW-0808">Transferase</keyword>
<dbReference type="InterPro" id="IPR050236">
    <property type="entry name" value="Ser_Thr_kinase_AGC"/>
</dbReference>
<feature type="compositionally biased region" description="Low complexity" evidence="14">
    <location>
        <begin position="580"/>
        <end position="594"/>
    </location>
</feature>
<feature type="domain" description="AGC-kinase C-terminal" evidence="16">
    <location>
        <begin position="1210"/>
        <end position="1310"/>
    </location>
</feature>
<name>A0A9D4V2R2_ADICA</name>
<dbReference type="Proteomes" id="UP000886520">
    <property type="component" value="Chromosome 7"/>
</dbReference>
<dbReference type="GO" id="GO:0004674">
    <property type="term" value="F:protein serine/threonine kinase activity"/>
    <property type="evidence" value="ECO:0007669"/>
    <property type="project" value="UniProtKB-KW"/>
</dbReference>
<feature type="compositionally biased region" description="Basic and acidic residues" evidence="14">
    <location>
        <begin position="1264"/>
        <end position="1274"/>
    </location>
</feature>
<proteinExistence type="inferred from homology"/>
<evidence type="ECO:0000256" key="14">
    <source>
        <dbReference type="SAM" id="MobiDB-lite"/>
    </source>
</evidence>
<evidence type="ECO:0000256" key="5">
    <source>
        <dbReference type="ARBA" id="ARBA00022679"/>
    </source>
</evidence>
<dbReference type="GO" id="GO:0005524">
    <property type="term" value="F:ATP binding"/>
    <property type="evidence" value="ECO:0007669"/>
    <property type="project" value="UniProtKB-KW"/>
</dbReference>
<comment type="similarity">
    <text evidence="1">Belongs to the protein kinase superfamily. AGC Ser/Thr protein kinase family.</text>
</comment>
<dbReference type="PANTHER" id="PTHR24356">
    <property type="entry name" value="SERINE/THREONINE-PROTEIN KINASE"/>
    <property type="match status" value="1"/>
</dbReference>
<evidence type="ECO:0000256" key="4">
    <source>
        <dbReference type="ARBA" id="ARBA00022553"/>
    </source>
</evidence>
<evidence type="ECO:0000256" key="7">
    <source>
        <dbReference type="ARBA" id="ARBA00022741"/>
    </source>
</evidence>
<sequence length="1327" mass="145495">MGPFGIAAVGLLANKGSGTRHKQSKARDAKGSSRSSNAISPVDGHSLTDGLADAASRGICEQTPSSSVAERTFKTTPGLSVAERIIRTSVKPGKTPSQAEFYDSFAKDAILLAAKQNEVSKALSPRLLASVLKKESLKDSGKPLVSGLNHIKTRAPSDSVRTVDSALDTSESSPSSSVDLIGGASPNNLRRQLKQVPGRSEHTPIKLRRSGRIRPDMADTLLLDVQNLSVEGGIESSHHGETSSYVQTIENVGSFTSISSEGDQLEMQEQLSSSTSVSSSIQSSISIRGSVPSNSNSVLTTSKGLAVDMSGTETTLSGTSVETLGMYDKKETDSPRFNALLRLTCGLSTKKTSVDITSFSHELSSTVGTSNPYSRFQNLKNSEAIVDALQTRFCSAKEQVNSELAIFGADLIDIMEAEESKQDKDCQAKQEDLLVLARDCSLMSVSEFREQCEGIVQKLEEERQLLPLGRLKQLHTRLLFILTTCTRLLQYQKESGAPKDGMNKYKSGVLDNVSRTSVSKIGLAKKFYSQEQRVIDWTNKSLSPFQTMGTESLQTMSEKKTGSKVDVNISKPPLAEKVNSRSSSSSDKGSCAASLLPPMIEESMNDPKRKKKEPLQETERLEREEFIKNEESLTPGCRKRKSDDVQHVICRICEDKVPTFCLEEHSHICALAVQCDVKGVSVDNRLCKLALIMDKLIESRAPSSGLFLQGGSPDKFKSCAFNQVVSPNGSKRFNEAERKEDELLDDPEAGTEVLSFKSLFGSKSENSRASSSVGSITPKSPLINGSYFDVNLDDRVSLGESEDPLQIGELADIARCVASTNASEVGALQYLVSCSKDLQNLLHQSKDEALTIHTIGKRIEKLLRAKYMEVCEVLNASRAAKCAAGENTFVQESPSQFLRQAPPAHSPYKDRTCIDDFEIIKPISRGAFGRVCLAKKRTTGDLFAIKVLRKADMIRKNAVESILAERDILISTRNPFVVRFFYSFTCSENLYLVMEYLIGGDLYSLLRNVGCLDETISQIYIAELVLALEYLHSLGVVHRDLKPDNLLIAHDGHLKLTDFGLSKVGLINSTDDLSRPCSSGNLLPNGDTGTLQTGSMQSQLREKRQKHSAVGTPDYLAPEILLGTGHGNSADWWSTGIILFECLTGVPPFNAEHPQRIFENILNRKIPWPQVPEDMSANAKDLIDKLLIEDPNTRLGANGAAEVKRHPFFKNINWDTLARQKAAFIPTPESPHDTSYFTSRHYWSGADGLASPLAESAQAQNLSDEEKRREKVDEQFDQPGDLVDFSSSPSSRFSFSNFSFKNLSQLASINYDLLMQSTKLEPKAYVQ</sequence>
<dbReference type="GO" id="GO:0035556">
    <property type="term" value="P:intracellular signal transduction"/>
    <property type="evidence" value="ECO:0007669"/>
    <property type="project" value="TreeGrafter"/>
</dbReference>
<evidence type="ECO:0000256" key="1">
    <source>
        <dbReference type="ARBA" id="ARBA00009903"/>
    </source>
</evidence>
<keyword evidence="18" id="KW-1185">Reference proteome</keyword>
<evidence type="ECO:0000256" key="8">
    <source>
        <dbReference type="ARBA" id="ARBA00022771"/>
    </source>
</evidence>
<feature type="region of interest" description="Disordered" evidence="14">
    <location>
        <begin position="550"/>
        <end position="621"/>
    </location>
</feature>
<feature type="region of interest" description="Disordered" evidence="14">
    <location>
        <begin position="155"/>
        <end position="187"/>
    </location>
</feature>
<dbReference type="PANTHER" id="PTHR24356:SF1">
    <property type="entry name" value="SERINE_THREONINE-PROTEIN KINASE GREATWALL"/>
    <property type="match status" value="1"/>
</dbReference>
<keyword evidence="4" id="KW-0597">Phosphoprotein</keyword>
<dbReference type="InterPro" id="IPR008271">
    <property type="entry name" value="Ser/Thr_kinase_AS"/>
</dbReference>
<gene>
    <name evidence="17" type="ORF">GOP47_0008022</name>
</gene>
<dbReference type="Pfam" id="PF26031">
    <property type="entry name" value="IREH1"/>
    <property type="match status" value="1"/>
</dbReference>
<evidence type="ECO:0000313" key="18">
    <source>
        <dbReference type="Proteomes" id="UP000886520"/>
    </source>
</evidence>
<dbReference type="GO" id="GO:0008270">
    <property type="term" value="F:zinc ion binding"/>
    <property type="evidence" value="ECO:0007669"/>
    <property type="project" value="UniProtKB-KW"/>
</dbReference>
<keyword evidence="3" id="KW-0723">Serine/threonine-protein kinase</keyword>
<reference evidence="17" key="1">
    <citation type="submission" date="2021-01" db="EMBL/GenBank/DDBJ databases">
        <title>Adiantum capillus-veneris genome.</title>
        <authorList>
            <person name="Fang Y."/>
            <person name="Liao Q."/>
        </authorList>
    </citation>
    <scope>NUCLEOTIDE SEQUENCE</scope>
    <source>
        <strain evidence="17">H3</strain>
        <tissue evidence="17">Leaf</tissue>
    </source>
</reference>
<dbReference type="CDD" id="cd05579">
    <property type="entry name" value="STKc_MAST_like"/>
    <property type="match status" value="1"/>
</dbReference>
<dbReference type="InterPro" id="IPR058783">
    <property type="entry name" value="IREH1/IRE-like_N"/>
</dbReference>
<accession>A0A9D4V2R2</accession>
<dbReference type="OrthoDB" id="162894at2759"/>
<evidence type="ECO:0000256" key="9">
    <source>
        <dbReference type="ARBA" id="ARBA00022777"/>
    </source>
</evidence>
<evidence type="ECO:0000256" key="12">
    <source>
        <dbReference type="ARBA" id="ARBA00047899"/>
    </source>
</evidence>
<dbReference type="Gene3D" id="3.30.200.20">
    <property type="entry name" value="Phosphorylase Kinase, domain 1"/>
    <property type="match status" value="1"/>
</dbReference>
<dbReference type="InterPro" id="IPR011009">
    <property type="entry name" value="Kinase-like_dom_sf"/>
</dbReference>
<keyword evidence="11" id="KW-0067">ATP-binding</keyword>
<feature type="region of interest" description="Disordered" evidence="14">
    <location>
        <begin position="15"/>
        <end position="47"/>
    </location>
</feature>
<evidence type="ECO:0000259" key="15">
    <source>
        <dbReference type="PROSITE" id="PS50011"/>
    </source>
</evidence>
<feature type="compositionally biased region" description="Low complexity" evidence="14">
    <location>
        <begin position="164"/>
        <end position="179"/>
    </location>
</feature>
<dbReference type="FunFam" id="1.10.510.10:FF:000294">
    <property type="entry name" value="Serine/threonine-protein kinase OXI1"/>
    <property type="match status" value="1"/>
</dbReference>
<evidence type="ECO:0000313" key="17">
    <source>
        <dbReference type="EMBL" id="KAI5078198.1"/>
    </source>
</evidence>
<dbReference type="InterPro" id="IPR000961">
    <property type="entry name" value="AGC-kinase_C"/>
</dbReference>
<evidence type="ECO:0000256" key="2">
    <source>
        <dbReference type="ARBA" id="ARBA00012513"/>
    </source>
</evidence>
<evidence type="ECO:0000256" key="10">
    <source>
        <dbReference type="ARBA" id="ARBA00022833"/>
    </source>
</evidence>
<dbReference type="InterPro" id="IPR000719">
    <property type="entry name" value="Prot_kinase_dom"/>
</dbReference>
<dbReference type="Gene3D" id="1.10.510.10">
    <property type="entry name" value="Transferase(Phosphotransferase) domain 1"/>
    <property type="match status" value="1"/>
</dbReference>
<feature type="domain" description="Protein kinase" evidence="15">
    <location>
        <begin position="917"/>
        <end position="1209"/>
    </location>
</feature>
<dbReference type="FunFam" id="1.10.510.10:FF:001418">
    <property type="entry name" value="Serine/threonine protein kinase 15"/>
    <property type="match status" value="1"/>
</dbReference>
<keyword evidence="6" id="KW-0479">Metal-binding</keyword>
<evidence type="ECO:0000256" key="3">
    <source>
        <dbReference type="ARBA" id="ARBA00022527"/>
    </source>
</evidence>
<comment type="catalytic activity">
    <reaction evidence="12">
        <text>L-threonyl-[protein] + ATP = O-phospho-L-threonyl-[protein] + ADP + H(+)</text>
        <dbReference type="Rhea" id="RHEA:46608"/>
        <dbReference type="Rhea" id="RHEA-COMP:11060"/>
        <dbReference type="Rhea" id="RHEA-COMP:11605"/>
        <dbReference type="ChEBI" id="CHEBI:15378"/>
        <dbReference type="ChEBI" id="CHEBI:30013"/>
        <dbReference type="ChEBI" id="CHEBI:30616"/>
        <dbReference type="ChEBI" id="CHEBI:61977"/>
        <dbReference type="ChEBI" id="CHEBI:456216"/>
        <dbReference type="EC" id="2.7.11.1"/>
    </reaction>
</comment>
<dbReference type="PROSITE" id="PS51285">
    <property type="entry name" value="AGC_KINASE_CTER"/>
    <property type="match status" value="1"/>
</dbReference>
<evidence type="ECO:0000256" key="6">
    <source>
        <dbReference type="ARBA" id="ARBA00022723"/>
    </source>
</evidence>
<keyword evidence="7" id="KW-0547">Nucleotide-binding</keyword>
<keyword evidence="9" id="KW-0418">Kinase</keyword>
<evidence type="ECO:0000259" key="16">
    <source>
        <dbReference type="PROSITE" id="PS51285"/>
    </source>
</evidence>
<protein>
    <recommendedName>
        <fullName evidence="2">non-specific serine/threonine protein kinase</fullName>
        <ecNumber evidence="2">2.7.11.1</ecNumber>
    </recommendedName>
</protein>
<keyword evidence="10" id="KW-0862">Zinc</keyword>
<dbReference type="EMBL" id="JABFUD020000007">
    <property type="protein sequence ID" value="KAI5078198.1"/>
    <property type="molecule type" value="Genomic_DNA"/>
</dbReference>
<organism evidence="17 18">
    <name type="scientific">Adiantum capillus-veneris</name>
    <name type="common">Maidenhair fern</name>
    <dbReference type="NCBI Taxonomy" id="13818"/>
    <lineage>
        <taxon>Eukaryota</taxon>
        <taxon>Viridiplantae</taxon>
        <taxon>Streptophyta</taxon>
        <taxon>Embryophyta</taxon>
        <taxon>Tracheophyta</taxon>
        <taxon>Polypodiopsida</taxon>
        <taxon>Polypodiidae</taxon>
        <taxon>Polypodiales</taxon>
        <taxon>Pteridineae</taxon>
        <taxon>Pteridaceae</taxon>
        <taxon>Vittarioideae</taxon>
        <taxon>Adiantum</taxon>
    </lineage>
</organism>
<keyword evidence="8" id="KW-0863">Zinc-finger</keyword>
<dbReference type="PROSITE" id="PS00108">
    <property type="entry name" value="PROTEIN_KINASE_ST"/>
    <property type="match status" value="1"/>
</dbReference>
<comment type="caution">
    <text evidence="17">The sequence shown here is derived from an EMBL/GenBank/DDBJ whole genome shotgun (WGS) entry which is preliminary data.</text>
</comment>
<feature type="region of interest" description="Disordered" evidence="14">
    <location>
        <begin position="1256"/>
        <end position="1281"/>
    </location>
</feature>